<dbReference type="Proteomes" id="UP000796880">
    <property type="component" value="Unassembled WGS sequence"/>
</dbReference>
<dbReference type="EMBL" id="VOIH02000004">
    <property type="protein sequence ID" value="KAF3449266.1"/>
    <property type="molecule type" value="Genomic_DNA"/>
</dbReference>
<dbReference type="PANTHER" id="PTHR11926">
    <property type="entry name" value="GLUCOSYL/GLUCURONOSYL TRANSFERASES"/>
    <property type="match status" value="1"/>
</dbReference>
<dbReference type="PROSITE" id="PS00375">
    <property type="entry name" value="UDPGT"/>
    <property type="match status" value="1"/>
</dbReference>
<keyword evidence="6" id="KW-1185">Reference proteome</keyword>
<dbReference type="OrthoDB" id="5835829at2759"/>
<dbReference type="GO" id="GO:0080044">
    <property type="term" value="F:quercetin 7-O-glucosyltransferase activity"/>
    <property type="evidence" value="ECO:0007669"/>
    <property type="project" value="TreeGrafter"/>
</dbReference>
<evidence type="ECO:0000256" key="2">
    <source>
        <dbReference type="ARBA" id="ARBA00022679"/>
    </source>
</evidence>
<keyword evidence="3" id="KW-0328">Glycosyltransferase</keyword>
<dbReference type="SUPFAM" id="SSF53756">
    <property type="entry name" value="UDP-Glycosyltransferase/glycogen phosphorylase"/>
    <property type="match status" value="1"/>
</dbReference>
<evidence type="ECO:0000256" key="1">
    <source>
        <dbReference type="ARBA" id="ARBA00009995"/>
    </source>
</evidence>
<accession>A0A8K0HAY5</accession>
<dbReference type="Pfam" id="PF00201">
    <property type="entry name" value="UDPGT"/>
    <property type="match status" value="1"/>
</dbReference>
<reference evidence="5" key="1">
    <citation type="submission" date="2020-03" db="EMBL/GenBank/DDBJ databases">
        <title>A high-quality chromosome-level genome assembly of a woody plant with both climbing and erect habits, Rhamnella rubrinervis.</title>
        <authorList>
            <person name="Lu Z."/>
            <person name="Yang Y."/>
            <person name="Zhu X."/>
            <person name="Sun Y."/>
        </authorList>
    </citation>
    <scope>NUCLEOTIDE SEQUENCE</scope>
    <source>
        <strain evidence="5">BYM</strain>
        <tissue evidence="5">Leaf</tissue>
    </source>
</reference>
<evidence type="ECO:0000313" key="6">
    <source>
        <dbReference type="Proteomes" id="UP000796880"/>
    </source>
</evidence>
<evidence type="ECO:0000256" key="3">
    <source>
        <dbReference type="RuleBase" id="RU003718"/>
    </source>
</evidence>
<protein>
    <recommendedName>
        <fullName evidence="4">Glycosyltransferase</fullName>
        <ecNumber evidence="4">2.4.1.-</ecNumber>
    </recommendedName>
</protein>
<evidence type="ECO:0000256" key="4">
    <source>
        <dbReference type="RuleBase" id="RU362057"/>
    </source>
</evidence>
<gene>
    <name evidence="5" type="ORF">FNV43_RR09994</name>
</gene>
<comment type="similarity">
    <text evidence="1 3">Belongs to the UDP-glycosyltransferase family.</text>
</comment>
<dbReference type="Gene3D" id="3.40.50.2000">
    <property type="entry name" value="Glycogen Phosphorylase B"/>
    <property type="match status" value="2"/>
</dbReference>
<dbReference type="FunFam" id="3.40.50.2000:FF:000056">
    <property type="entry name" value="Glycosyltransferase"/>
    <property type="match status" value="1"/>
</dbReference>
<proteinExistence type="inferred from homology"/>
<sequence length="471" mass="53156">MEQVVPHVVLHPLPTALGHIKPLLCLAQLLSEAGLHITFVITHHTHKSLENLSTLSTQFPNLHFETISDGLPDDHPRSLTFDFFYDIKTKTKPHFKELLLFLNTQSPTVTCIINDGCVSYPIDVAEELKIPIFTFCPHSACYLLSYFCIPKLIEDGRLPFSDDDMNCEINGVPGLEGLLRRKGLPAFCVLKDVQHPAFQFLVKEIFSMNGYSSGLVINSFDELELQILPQLATHYRKVYTVGPLHAFMNSKNGQYHSQLITSHACLWKADHNCIAWLDSQPPRSVLYVSFGSLIKMSISQLMELWHGLVNSGHPFLWVIRPDAISSEEEQMIPQELQMGGKEKGYIVDWAPQEEVLAHHAVGGFFTHTGWNSILESIMTKIPLICWPHMSDQHINTELVTKVLRIGVELEVCDRSTIQTIVETLMGTQMEEFQESINRIAKFAEDGILQVGSSSNHNIQILVADIKKIKLN</sequence>
<dbReference type="EC" id="2.4.1.-" evidence="4"/>
<keyword evidence="2 3" id="KW-0808">Transferase</keyword>
<evidence type="ECO:0000313" key="5">
    <source>
        <dbReference type="EMBL" id="KAF3449266.1"/>
    </source>
</evidence>
<dbReference type="CDD" id="cd03784">
    <property type="entry name" value="GT1_Gtf-like"/>
    <property type="match status" value="1"/>
</dbReference>
<dbReference type="AlphaFoldDB" id="A0A8K0HAY5"/>
<dbReference type="GO" id="GO:0080043">
    <property type="term" value="F:quercetin 3-O-glucosyltransferase activity"/>
    <property type="evidence" value="ECO:0007669"/>
    <property type="project" value="TreeGrafter"/>
</dbReference>
<comment type="caution">
    <text evidence="5">The sequence shown here is derived from an EMBL/GenBank/DDBJ whole genome shotgun (WGS) entry which is preliminary data.</text>
</comment>
<dbReference type="PANTHER" id="PTHR11926:SF1392">
    <property type="entry name" value="GLYCOSYLTRANSFERASE"/>
    <property type="match status" value="1"/>
</dbReference>
<organism evidence="5 6">
    <name type="scientific">Rhamnella rubrinervis</name>
    <dbReference type="NCBI Taxonomy" id="2594499"/>
    <lineage>
        <taxon>Eukaryota</taxon>
        <taxon>Viridiplantae</taxon>
        <taxon>Streptophyta</taxon>
        <taxon>Embryophyta</taxon>
        <taxon>Tracheophyta</taxon>
        <taxon>Spermatophyta</taxon>
        <taxon>Magnoliopsida</taxon>
        <taxon>eudicotyledons</taxon>
        <taxon>Gunneridae</taxon>
        <taxon>Pentapetalae</taxon>
        <taxon>rosids</taxon>
        <taxon>fabids</taxon>
        <taxon>Rosales</taxon>
        <taxon>Rhamnaceae</taxon>
        <taxon>rhamnoid group</taxon>
        <taxon>Rhamneae</taxon>
        <taxon>Rhamnella</taxon>
    </lineage>
</organism>
<name>A0A8K0HAY5_9ROSA</name>
<dbReference type="InterPro" id="IPR035595">
    <property type="entry name" value="UDP_glycos_trans_CS"/>
</dbReference>
<dbReference type="InterPro" id="IPR002213">
    <property type="entry name" value="UDP_glucos_trans"/>
</dbReference>